<protein>
    <submittedName>
        <fullName evidence="1">Uncharacterized protein</fullName>
    </submittedName>
</protein>
<dbReference type="Proteomes" id="UP000821853">
    <property type="component" value="Unassembled WGS sequence"/>
</dbReference>
<gene>
    <name evidence="1" type="ORF">HPB48_024443</name>
</gene>
<keyword evidence="2" id="KW-1185">Reference proteome</keyword>
<evidence type="ECO:0000313" key="1">
    <source>
        <dbReference type="EMBL" id="KAH9383323.1"/>
    </source>
</evidence>
<sequence length="118" mass="12890">MFGEVPFAVESYSNLAKTLCHVAYFLSREYLDSVLEKSAAMLAAFRDSVSPADSLIYLEAGVRFSSGNRQVLQPFLDHLVHNCAGLSVNDLSKAMRLVRLGRLEDSSSRGQSEGTSNA</sequence>
<dbReference type="VEuPathDB" id="VectorBase:HLOH_060684"/>
<dbReference type="EMBL" id="JABSTR010001040">
    <property type="protein sequence ID" value="KAH9383323.1"/>
    <property type="molecule type" value="Genomic_DNA"/>
</dbReference>
<organism evidence="1 2">
    <name type="scientific">Haemaphysalis longicornis</name>
    <name type="common">Bush tick</name>
    <dbReference type="NCBI Taxonomy" id="44386"/>
    <lineage>
        <taxon>Eukaryota</taxon>
        <taxon>Metazoa</taxon>
        <taxon>Ecdysozoa</taxon>
        <taxon>Arthropoda</taxon>
        <taxon>Chelicerata</taxon>
        <taxon>Arachnida</taxon>
        <taxon>Acari</taxon>
        <taxon>Parasitiformes</taxon>
        <taxon>Ixodida</taxon>
        <taxon>Ixodoidea</taxon>
        <taxon>Ixodidae</taxon>
        <taxon>Haemaphysalinae</taxon>
        <taxon>Haemaphysalis</taxon>
    </lineage>
</organism>
<name>A0A9J6H6R2_HAELO</name>
<evidence type="ECO:0000313" key="2">
    <source>
        <dbReference type="Proteomes" id="UP000821853"/>
    </source>
</evidence>
<dbReference type="AlphaFoldDB" id="A0A9J6H6R2"/>
<comment type="caution">
    <text evidence="1">The sequence shown here is derived from an EMBL/GenBank/DDBJ whole genome shotgun (WGS) entry which is preliminary data.</text>
</comment>
<accession>A0A9J6H6R2</accession>
<proteinExistence type="predicted"/>
<reference evidence="1 2" key="1">
    <citation type="journal article" date="2020" name="Cell">
        <title>Large-Scale Comparative Analyses of Tick Genomes Elucidate Their Genetic Diversity and Vector Capacities.</title>
        <authorList>
            <consortium name="Tick Genome and Microbiome Consortium (TIGMIC)"/>
            <person name="Jia N."/>
            <person name="Wang J."/>
            <person name="Shi W."/>
            <person name="Du L."/>
            <person name="Sun Y."/>
            <person name="Zhan W."/>
            <person name="Jiang J.F."/>
            <person name="Wang Q."/>
            <person name="Zhang B."/>
            <person name="Ji P."/>
            <person name="Bell-Sakyi L."/>
            <person name="Cui X.M."/>
            <person name="Yuan T.T."/>
            <person name="Jiang B.G."/>
            <person name="Yang W.F."/>
            <person name="Lam T.T."/>
            <person name="Chang Q.C."/>
            <person name="Ding S.J."/>
            <person name="Wang X.J."/>
            <person name="Zhu J.G."/>
            <person name="Ruan X.D."/>
            <person name="Zhao L."/>
            <person name="Wei J.T."/>
            <person name="Ye R.Z."/>
            <person name="Que T.C."/>
            <person name="Du C.H."/>
            <person name="Zhou Y.H."/>
            <person name="Cheng J.X."/>
            <person name="Dai P.F."/>
            <person name="Guo W.B."/>
            <person name="Han X.H."/>
            <person name="Huang E.J."/>
            <person name="Li L.F."/>
            <person name="Wei W."/>
            <person name="Gao Y.C."/>
            <person name="Liu J.Z."/>
            <person name="Shao H.Z."/>
            <person name="Wang X."/>
            <person name="Wang C.C."/>
            <person name="Yang T.C."/>
            <person name="Huo Q.B."/>
            <person name="Li W."/>
            <person name="Chen H.Y."/>
            <person name="Chen S.E."/>
            <person name="Zhou L.G."/>
            <person name="Ni X.B."/>
            <person name="Tian J.H."/>
            <person name="Sheng Y."/>
            <person name="Liu T."/>
            <person name="Pan Y.S."/>
            <person name="Xia L.Y."/>
            <person name="Li J."/>
            <person name="Zhao F."/>
            <person name="Cao W.C."/>
        </authorList>
    </citation>
    <scope>NUCLEOTIDE SEQUENCE [LARGE SCALE GENOMIC DNA]</scope>
    <source>
        <strain evidence="1">HaeL-2018</strain>
    </source>
</reference>